<keyword evidence="1" id="KW-0378">Hydrolase</keyword>
<proteinExistence type="predicted"/>
<dbReference type="InterPro" id="IPR016516">
    <property type="entry name" value="UCP07580"/>
</dbReference>
<comment type="caution">
    <text evidence="1">The sequence shown here is derived from an EMBL/GenBank/DDBJ whole genome shotgun (WGS) entry which is preliminary data.</text>
</comment>
<dbReference type="Proteomes" id="UP000191160">
    <property type="component" value="Unassembled WGS sequence"/>
</dbReference>
<dbReference type="PANTHER" id="PTHR39456">
    <property type="entry name" value="METAL-DEPENDENT HYDROLASE"/>
    <property type="match status" value="1"/>
</dbReference>
<dbReference type="PIRSF" id="PIRSF007580">
    <property type="entry name" value="UCP07580"/>
    <property type="match status" value="1"/>
</dbReference>
<name>A0A1T1H4T3_9GAMM</name>
<protein>
    <submittedName>
        <fullName evidence="1">Metal-dependent hydrolase</fullName>
    </submittedName>
</protein>
<evidence type="ECO:0000313" key="2">
    <source>
        <dbReference type="Proteomes" id="UP000191160"/>
    </source>
</evidence>
<evidence type="ECO:0000313" key="1">
    <source>
        <dbReference type="EMBL" id="OOV84872.1"/>
    </source>
</evidence>
<dbReference type="RefSeq" id="WP_078189373.1">
    <property type="nucleotide sequence ID" value="NZ_JAMCOZ010000005.1"/>
</dbReference>
<dbReference type="EMBL" id="MVKX01000002">
    <property type="protein sequence ID" value="OOV84872.1"/>
    <property type="molecule type" value="Genomic_DNA"/>
</dbReference>
<reference evidence="1 2" key="1">
    <citation type="submission" date="2017-02" db="EMBL/GenBank/DDBJ databases">
        <title>Acinetobacter sp. ANC 4945, whole genome shotgun sequencing project.</title>
        <authorList>
            <person name="Radolfova-Krizova L."/>
            <person name="Al Atrouni A."/>
            <person name="Nemec A."/>
        </authorList>
    </citation>
    <scope>NUCLEOTIDE SEQUENCE [LARGE SCALE GENOMIC DNA]</scope>
    <source>
        <strain evidence="1 2">ANC 4945</strain>
    </source>
</reference>
<gene>
    <name evidence="1" type="ORF">B1202_04390</name>
</gene>
<sequence>MTQVTTQKTYLNRPKAIGITVRRAQFNPKAIRRHYFANSPVMSHLLTALSSTFPIGEQFFVHSVRNVRDQVSDKKLQAEIAAFIGQEAMHSKAHAEFNDAWRSESYNLDRFQAWLARKDSYVKNLHPKIQLAITCAFEHFTALLGGYILRHPEVLSTLDDDAVKLWVWHAIEEIEHRAVAFDVYQHVYGDDKIRRMIMRSVTTGFASLTFYSATKLFMQDKKKSLPKIGGNIFGAYLLAKMFIQLAPEYLSYYKAEFHPSEIDYSQIVKYWKERLADEYQMESFQTEITPQLYS</sequence>
<accession>A0A1T1H4T3</accession>
<keyword evidence="2" id="KW-1185">Reference proteome</keyword>
<dbReference type="AlphaFoldDB" id="A0A1T1H4T3"/>
<dbReference type="Pfam" id="PF10118">
    <property type="entry name" value="Metal_hydrol"/>
    <property type="match status" value="1"/>
</dbReference>
<dbReference type="PANTHER" id="PTHR39456:SF1">
    <property type="entry name" value="METAL-DEPENDENT HYDROLASE"/>
    <property type="match status" value="1"/>
</dbReference>
<dbReference type="GO" id="GO:0016787">
    <property type="term" value="F:hydrolase activity"/>
    <property type="evidence" value="ECO:0007669"/>
    <property type="project" value="UniProtKB-KW"/>
</dbReference>
<organism evidence="1 2">
    <name type="scientific">Acinetobacter amyesii</name>
    <dbReference type="NCBI Taxonomy" id="2942470"/>
    <lineage>
        <taxon>Bacteria</taxon>
        <taxon>Pseudomonadati</taxon>
        <taxon>Pseudomonadota</taxon>
        <taxon>Gammaproteobacteria</taxon>
        <taxon>Moraxellales</taxon>
        <taxon>Moraxellaceae</taxon>
        <taxon>Acinetobacter</taxon>
    </lineage>
</organism>